<dbReference type="PROSITE" id="PS50217">
    <property type="entry name" value="BZIP"/>
    <property type="match status" value="1"/>
</dbReference>
<evidence type="ECO:0000313" key="9">
    <source>
        <dbReference type="Proteomes" id="UP000014500"/>
    </source>
</evidence>
<dbReference type="Gene3D" id="1.20.5.170">
    <property type="match status" value="1"/>
</dbReference>
<dbReference type="GO" id="GO:0000981">
    <property type="term" value="F:DNA-binding transcription factor activity, RNA polymerase II-specific"/>
    <property type="evidence" value="ECO:0007669"/>
    <property type="project" value="TreeGrafter"/>
</dbReference>
<sequence length="569" mass="64436">MPEYQSVLVDEGTPAMDMISNRDLNFFADNLLTQDDFTLGSINFEVEVDPAEFLFEPDEELLQQITEDLEIPMSLDNEDSENLSPFPCNNSQIENINEIKEQQLTPEPSSDSSIDGWTLHSGDGSVELHLLETPPITPQSSVDGSPPATPTNHDLSYTVQGLLQNIPTITSIPILNGVQSTKRPKQILPQEDPPTSASQILVLTPEEYAKFSAQPLNAMDMQTKMTNVSNSAIKTHCSASKNTNQNTSASSSSSLKRLISLPTQVDVKQELDMNAFKRQQRMIKNRESACLSRKKKKEYMATLEGQMRELTITNNRLHQENCELKQLVNKLEDENFDLKRRFNLNGLKKTTAVLAVIFMIGLNFSPISNLYANQQMYSPSNDPAIHHHSRALLWSETNDANATTWDKDNQTKDVTTDDAQFMEQSLNSSSLAKMNCSNYFNKTESQRLDSELRGWVFRGKENQDKYQMMATKKKFVPPIPKLRSLIVQKSYVDTSDYRDTPSYNNQLQIYNLVSKSHDYFLEAIKRRDDTFYVVSFTGDHLLLPALTHNKTRRPLMSLVLPAISLNGEE</sequence>
<dbReference type="OMA" id="MRELTIT"/>
<evidence type="ECO:0000256" key="2">
    <source>
        <dbReference type="ARBA" id="ARBA00009050"/>
    </source>
</evidence>
<accession>T1IXP9</accession>
<keyword evidence="3" id="KW-0805">Transcription regulation</keyword>
<dbReference type="STRING" id="126957.T1IXP9"/>
<dbReference type="eggNOG" id="KOG4343">
    <property type="taxonomic scope" value="Eukaryota"/>
</dbReference>
<keyword evidence="6" id="KW-0539">Nucleus</keyword>
<protein>
    <recommendedName>
        <fullName evidence="7">BZIP domain-containing protein</fullName>
    </recommendedName>
</protein>
<dbReference type="PhylomeDB" id="T1IXP9"/>
<dbReference type="Proteomes" id="UP000014500">
    <property type="component" value="Unassembled WGS sequence"/>
</dbReference>
<keyword evidence="4" id="KW-0238">DNA-binding</keyword>
<keyword evidence="5" id="KW-0804">Transcription</keyword>
<comment type="subcellular location">
    <subcellularLocation>
        <location evidence="1">Membrane</location>
        <topology evidence="1">Single-pass membrane protein</topology>
    </subcellularLocation>
</comment>
<dbReference type="PANTHER" id="PTHR46164">
    <property type="entry name" value="ATF6, ISOFORM C"/>
    <property type="match status" value="1"/>
</dbReference>
<evidence type="ECO:0000259" key="7">
    <source>
        <dbReference type="PROSITE" id="PS50217"/>
    </source>
</evidence>
<feature type="domain" description="BZIP" evidence="7">
    <location>
        <begin position="275"/>
        <end position="338"/>
    </location>
</feature>
<dbReference type="InterPro" id="IPR051882">
    <property type="entry name" value="ATF_bZIP_TF"/>
</dbReference>
<dbReference type="InterPro" id="IPR046347">
    <property type="entry name" value="bZIP_sf"/>
</dbReference>
<evidence type="ECO:0000313" key="8">
    <source>
        <dbReference type="EnsemblMetazoa" id="SMAR005991-PA"/>
    </source>
</evidence>
<evidence type="ECO:0000256" key="1">
    <source>
        <dbReference type="ARBA" id="ARBA00004167"/>
    </source>
</evidence>
<name>T1IXP9_STRMM</name>
<evidence type="ECO:0000256" key="5">
    <source>
        <dbReference type="ARBA" id="ARBA00023163"/>
    </source>
</evidence>
<dbReference type="InterPro" id="IPR004827">
    <property type="entry name" value="bZIP"/>
</dbReference>
<dbReference type="EnsemblMetazoa" id="SMAR005991-RA">
    <property type="protein sequence ID" value="SMAR005991-PA"/>
    <property type="gene ID" value="SMAR005991"/>
</dbReference>
<evidence type="ECO:0000256" key="6">
    <source>
        <dbReference type="ARBA" id="ARBA00023242"/>
    </source>
</evidence>
<comment type="similarity">
    <text evidence="2">Belongs to the bZIP family. ATF subfamily.</text>
</comment>
<dbReference type="EMBL" id="JH431659">
    <property type="status" value="NOT_ANNOTATED_CDS"/>
    <property type="molecule type" value="Genomic_DNA"/>
</dbReference>
<dbReference type="HOGENOM" id="CLU_026136_0_0_1"/>
<reference evidence="8" key="2">
    <citation type="submission" date="2015-02" db="UniProtKB">
        <authorList>
            <consortium name="EnsemblMetazoa"/>
        </authorList>
    </citation>
    <scope>IDENTIFICATION</scope>
</reference>
<dbReference type="GO" id="GO:0016020">
    <property type="term" value="C:membrane"/>
    <property type="evidence" value="ECO:0007669"/>
    <property type="project" value="UniProtKB-SubCell"/>
</dbReference>
<evidence type="ECO:0000256" key="4">
    <source>
        <dbReference type="ARBA" id="ARBA00023125"/>
    </source>
</evidence>
<dbReference type="Pfam" id="PF00170">
    <property type="entry name" value="bZIP_1"/>
    <property type="match status" value="1"/>
</dbReference>
<dbReference type="CDD" id="cd14700">
    <property type="entry name" value="bZIP_ATF6"/>
    <property type="match status" value="1"/>
</dbReference>
<dbReference type="PANTHER" id="PTHR46164:SF3">
    <property type="entry name" value="ATF6, ISOFORM C"/>
    <property type="match status" value="1"/>
</dbReference>
<reference evidence="9" key="1">
    <citation type="submission" date="2011-05" db="EMBL/GenBank/DDBJ databases">
        <authorList>
            <person name="Richards S.R."/>
            <person name="Qu J."/>
            <person name="Jiang H."/>
            <person name="Jhangiani S.N."/>
            <person name="Agravi P."/>
            <person name="Goodspeed R."/>
            <person name="Gross S."/>
            <person name="Mandapat C."/>
            <person name="Jackson L."/>
            <person name="Mathew T."/>
            <person name="Pu L."/>
            <person name="Thornton R."/>
            <person name="Saada N."/>
            <person name="Wilczek-Boney K.B."/>
            <person name="Lee S."/>
            <person name="Kovar C."/>
            <person name="Wu Y."/>
            <person name="Scherer S.E."/>
            <person name="Worley K.C."/>
            <person name="Muzny D.M."/>
            <person name="Gibbs R."/>
        </authorList>
    </citation>
    <scope>NUCLEOTIDE SEQUENCE</scope>
    <source>
        <strain evidence="9">Brora</strain>
    </source>
</reference>
<dbReference type="SUPFAM" id="SSF57959">
    <property type="entry name" value="Leucine zipper domain"/>
    <property type="match status" value="1"/>
</dbReference>
<organism evidence="8 9">
    <name type="scientific">Strigamia maritima</name>
    <name type="common">European centipede</name>
    <name type="synonym">Geophilus maritimus</name>
    <dbReference type="NCBI Taxonomy" id="126957"/>
    <lineage>
        <taxon>Eukaryota</taxon>
        <taxon>Metazoa</taxon>
        <taxon>Ecdysozoa</taxon>
        <taxon>Arthropoda</taxon>
        <taxon>Myriapoda</taxon>
        <taxon>Chilopoda</taxon>
        <taxon>Pleurostigmophora</taxon>
        <taxon>Geophilomorpha</taxon>
        <taxon>Linotaeniidae</taxon>
        <taxon>Strigamia</taxon>
    </lineage>
</organism>
<evidence type="ECO:0000256" key="3">
    <source>
        <dbReference type="ARBA" id="ARBA00023015"/>
    </source>
</evidence>
<dbReference type="GO" id="GO:0030968">
    <property type="term" value="P:endoplasmic reticulum unfolded protein response"/>
    <property type="evidence" value="ECO:0007669"/>
    <property type="project" value="TreeGrafter"/>
</dbReference>
<dbReference type="AlphaFoldDB" id="T1IXP9"/>
<keyword evidence="9" id="KW-1185">Reference proteome</keyword>
<dbReference type="GO" id="GO:0005634">
    <property type="term" value="C:nucleus"/>
    <property type="evidence" value="ECO:0007669"/>
    <property type="project" value="TreeGrafter"/>
</dbReference>
<dbReference type="SMART" id="SM00338">
    <property type="entry name" value="BRLZ"/>
    <property type="match status" value="1"/>
</dbReference>
<dbReference type="GO" id="GO:0000978">
    <property type="term" value="F:RNA polymerase II cis-regulatory region sequence-specific DNA binding"/>
    <property type="evidence" value="ECO:0007669"/>
    <property type="project" value="TreeGrafter"/>
</dbReference>
<proteinExistence type="inferred from homology"/>